<gene>
    <name evidence="1" type="ORF">RM544_12335</name>
</gene>
<keyword evidence="2" id="KW-1185">Reference proteome</keyword>
<dbReference type="EMBL" id="JAVRIE010000005">
    <property type="protein sequence ID" value="MDT0583331.1"/>
    <property type="molecule type" value="Genomic_DNA"/>
</dbReference>
<name>A0AAW8R221_9ALTE</name>
<dbReference type="RefSeq" id="WP_311362108.1">
    <property type="nucleotide sequence ID" value="NZ_JAVRIE010000005.1"/>
</dbReference>
<dbReference type="Proteomes" id="UP001249020">
    <property type="component" value="Unassembled WGS sequence"/>
</dbReference>
<organism evidence="1 2">
    <name type="scientific">Brumicola blandensis</name>
    <dbReference type="NCBI Taxonomy" id="3075611"/>
    <lineage>
        <taxon>Bacteria</taxon>
        <taxon>Pseudomonadati</taxon>
        <taxon>Pseudomonadota</taxon>
        <taxon>Gammaproteobacteria</taxon>
        <taxon>Alteromonadales</taxon>
        <taxon>Alteromonadaceae</taxon>
        <taxon>Brumicola</taxon>
    </lineage>
</organism>
<comment type="caution">
    <text evidence="1">The sequence shown here is derived from an EMBL/GenBank/DDBJ whole genome shotgun (WGS) entry which is preliminary data.</text>
</comment>
<evidence type="ECO:0008006" key="3">
    <source>
        <dbReference type="Google" id="ProtNLM"/>
    </source>
</evidence>
<evidence type="ECO:0000313" key="2">
    <source>
        <dbReference type="Proteomes" id="UP001249020"/>
    </source>
</evidence>
<dbReference type="AlphaFoldDB" id="A0AAW8R221"/>
<accession>A0AAW8R221</accession>
<protein>
    <recommendedName>
        <fullName evidence="3">DUF3570 domain-containing protein</fullName>
    </recommendedName>
</protein>
<proteinExistence type="predicted"/>
<sequence length="312" mass="35606">MAPKISISSLTLLLGMTLFLIDGTKLVASEEKHGFSFDGQLEALVGGDNSVVVEEIDLSTSNNDSFFTFKTKFDLDYTFDANHSLSAAISYSDKSYSEATNFDLQTTLSTLGYKFKYDKLSFNLDYRKADAKLGGNDFMVLTQVSPAVSFFVNKQNFMRLAYTSIDKDLVNNPARDAQSNEYSVDYYFFKSGLREYFISSVKVRKEDAFNTVFDFNSYQIRLAYKRRYQLIDFDSRLTLDARYRSREFDSVLNPTIGAMRVDKRQAFRVLNEVELIENLFWNTEVAYVKNNSNLSAAEFSGAEVMSGISYEF</sequence>
<reference evidence="1 2" key="1">
    <citation type="submission" date="2023-09" db="EMBL/GenBank/DDBJ databases">
        <authorList>
            <person name="Rey-Velasco X."/>
        </authorList>
    </citation>
    <scope>NUCLEOTIDE SEQUENCE [LARGE SCALE GENOMIC DNA]</scope>
    <source>
        <strain evidence="1 2">W409</strain>
    </source>
</reference>
<evidence type="ECO:0000313" key="1">
    <source>
        <dbReference type="EMBL" id="MDT0583331.1"/>
    </source>
</evidence>